<comment type="subcellular location">
    <subcellularLocation>
        <location evidence="1">Secreted</location>
    </subcellularLocation>
</comment>
<dbReference type="Gene3D" id="3.40.50.1820">
    <property type="entry name" value="alpha/beta hydrolase"/>
    <property type="match status" value="1"/>
</dbReference>
<evidence type="ECO:0000256" key="10">
    <source>
        <dbReference type="SAM" id="Phobius"/>
    </source>
</evidence>
<dbReference type="InterPro" id="IPR029058">
    <property type="entry name" value="AB_hydrolase_fold"/>
</dbReference>
<evidence type="ECO:0000256" key="4">
    <source>
        <dbReference type="ARBA" id="ARBA00022645"/>
    </source>
</evidence>
<keyword evidence="8" id="KW-0325">Glycoprotein</keyword>
<evidence type="ECO:0000256" key="2">
    <source>
        <dbReference type="ARBA" id="ARBA00009431"/>
    </source>
</evidence>
<accession>A0A6J5XZA6</accession>
<proteinExistence type="inferred from homology"/>
<dbReference type="AlphaFoldDB" id="A0A6J5XZA6"/>
<protein>
    <recommendedName>
        <fullName evidence="9">Carboxypeptidase</fullName>
        <ecNumber evidence="9">3.4.16.-</ecNumber>
    </recommendedName>
</protein>
<evidence type="ECO:0000256" key="5">
    <source>
        <dbReference type="ARBA" id="ARBA00022670"/>
    </source>
</evidence>
<dbReference type="PRINTS" id="PR00724">
    <property type="entry name" value="CRBOXYPTASEC"/>
</dbReference>
<dbReference type="GO" id="GO:0006508">
    <property type="term" value="P:proteolysis"/>
    <property type="evidence" value="ECO:0007669"/>
    <property type="project" value="UniProtKB-KW"/>
</dbReference>
<keyword evidence="12" id="KW-1185">Reference proteome</keyword>
<feature type="transmembrane region" description="Helical" evidence="10">
    <location>
        <begin position="12"/>
        <end position="33"/>
    </location>
</feature>
<dbReference type="Gene3D" id="6.10.250.940">
    <property type="match status" value="1"/>
</dbReference>
<evidence type="ECO:0000313" key="11">
    <source>
        <dbReference type="EMBL" id="CAB4319256.1"/>
    </source>
</evidence>
<reference evidence="12" key="1">
    <citation type="journal article" date="2020" name="Genome Biol.">
        <title>Gamete binning: chromosome-level and haplotype-resolved genome assembly enabled by high-throughput single-cell sequencing of gamete genomes.</title>
        <authorList>
            <person name="Campoy J.A."/>
            <person name="Sun H."/>
            <person name="Goel M."/>
            <person name="Jiao W.-B."/>
            <person name="Folz-Donahue K."/>
            <person name="Wang N."/>
            <person name="Rubio M."/>
            <person name="Liu C."/>
            <person name="Kukat C."/>
            <person name="Ruiz D."/>
            <person name="Huettel B."/>
            <person name="Schneeberger K."/>
        </authorList>
    </citation>
    <scope>NUCLEOTIDE SEQUENCE [LARGE SCALE GENOMIC DNA]</scope>
    <source>
        <strain evidence="12">cv. Rojo Pasion</strain>
    </source>
</reference>
<keyword evidence="10" id="KW-1133">Transmembrane helix</keyword>
<dbReference type="FunFam" id="3.40.50.1820:FF:000409">
    <property type="entry name" value="Carboxypeptidase"/>
    <property type="match status" value="1"/>
</dbReference>
<comment type="similarity">
    <text evidence="2 9">Belongs to the peptidase S10 family.</text>
</comment>
<dbReference type="InterPro" id="IPR018202">
    <property type="entry name" value="Ser_caboxypep_ser_AS"/>
</dbReference>
<keyword evidence="5 9" id="KW-0645">Protease</keyword>
<dbReference type="Gene3D" id="3.40.50.11320">
    <property type="match status" value="1"/>
</dbReference>
<gene>
    <name evidence="11" type="ORF">ORAREDHAP_LOCUS46442</name>
</gene>
<evidence type="ECO:0000256" key="9">
    <source>
        <dbReference type="RuleBase" id="RU361156"/>
    </source>
</evidence>
<dbReference type="FunFam" id="3.40.50.11320:FF:000003">
    <property type="entry name" value="Carboxypeptidase"/>
    <property type="match status" value="1"/>
</dbReference>
<dbReference type="Pfam" id="PF00450">
    <property type="entry name" value="Peptidase_S10"/>
    <property type="match status" value="1"/>
</dbReference>
<evidence type="ECO:0000256" key="3">
    <source>
        <dbReference type="ARBA" id="ARBA00022525"/>
    </source>
</evidence>
<dbReference type="Proteomes" id="UP000507245">
    <property type="component" value="Unassembled WGS sequence"/>
</dbReference>
<dbReference type="GO" id="GO:0004185">
    <property type="term" value="F:serine-type carboxypeptidase activity"/>
    <property type="evidence" value="ECO:0007669"/>
    <property type="project" value="UniProtKB-UniRule"/>
</dbReference>
<name>A0A6J5XZA6_PRUAR</name>
<keyword evidence="4 9" id="KW-0121">Carboxypeptidase</keyword>
<dbReference type="SUPFAM" id="SSF53474">
    <property type="entry name" value="alpha/beta-Hydrolases"/>
    <property type="match status" value="1"/>
</dbReference>
<evidence type="ECO:0000313" key="12">
    <source>
        <dbReference type="Proteomes" id="UP000507245"/>
    </source>
</evidence>
<dbReference type="EMBL" id="CAEKKB010000007">
    <property type="protein sequence ID" value="CAB4319256.1"/>
    <property type="molecule type" value="Genomic_DNA"/>
</dbReference>
<evidence type="ECO:0000256" key="7">
    <source>
        <dbReference type="ARBA" id="ARBA00023157"/>
    </source>
</evidence>
<evidence type="ECO:0000256" key="8">
    <source>
        <dbReference type="ARBA" id="ARBA00023180"/>
    </source>
</evidence>
<dbReference type="GO" id="GO:0005576">
    <property type="term" value="C:extracellular region"/>
    <property type="evidence" value="ECO:0007669"/>
    <property type="project" value="UniProtKB-SubCell"/>
</dbReference>
<dbReference type="InterPro" id="IPR033124">
    <property type="entry name" value="Ser_caboxypep_his_AS"/>
</dbReference>
<dbReference type="PROSITE" id="PS00560">
    <property type="entry name" value="CARBOXYPEPT_SER_HIS"/>
    <property type="match status" value="1"/>
</dbReference>
<evidence type="ECO:0000256" key="1">
    <source>
        <dbReference type="ARBA" id="ARBA00004613"/>
    </source>
</evidence>
<sequence length="421" mass="47436">MSICVPLSKHMIAEQACMHLFLCVSLVISYFMLEVALFHCIKRVANILFLDSPVGVGFSYSNTSSDLLSNGDKRTAEDSLAFLLKWFERFPQYKGREFYITGESYGGHYVPQLSQAIVKYNLETKEKAINLKGYMVGNALTDDYHDHLGVFQFMWSAGLISDQTYKSLNLLCDFQSFIHTSNSCDNILDIASAELGNIDPYSIYTPACPANVSQSNRLQKRMHFNGKLWIRIVTSWGFLIYQLPILQKVLFQNICLRWAASVGNYDPCTEAHSAVYFNLPEVQKALHVNPNHAPSKWATCSDVVYTTWQDSPRTVLDVYKELIHSGLRIWMFSGDTDSVIPVTSTRYSIDALKLPTVKPWRPWYDNGQVGGWTQEYAGLTFVSVRGAGHEVPLHKPKQALTLIKAFLSGSSMPSSELVSDS</sequence>
<dbReference type="OrthoDB" id="443318at2759"/>
<dbReference type="InterPro" id="IPR001563">
    <property type="entry name" value="Peptidase_S10"/>
</dbReference>
<dbReference type="GO" id="GO:0005773">
    <property type="term" value="C:vacuole"/>
    <property type="evidence" value="ECO:0007669"/>
    <property type="project" value="TreeGrafter"/>
</dbReference>
<evidence type="ECO:0000256" key="6">
    <source>
        <dbReference type="ARBA" id="ARBA00022801"/>
    </source>
</evidence>
<keyword evidence="3" id="KW-0964">Secreted</keyword>
<dbReference type="PANTHER" id="PTHR11802">
    <property type="entry name" value="SERINE PROTEASE FAMILY S10 SERINE CARBOXYPEPTIDASE"/>
    <property type="match status" value="1"/>
</dbReference>
<keyword evidence="6 9" id="KW-0378">Hydrolase</keyword>
<dbReference type="PANTHER" id="PTHR11802:SF32">
    <property type="entry name" value="SERINE CARBOXYPEPTIDASE-LIKE 29"/>
    <property type="match status" value="1"/>
</dbReference>
<keyword evidence="7" id="KW-1015">Disulfide bond</keyword>
<dbReference type="EC" id="3.4.16.-" evidence="9"/>
<keyword evidence="10" id="KW-0812">Transmembrane</keyword>
<organism evidence="11 12">
    <name type="scientific">Prunus armeniaca</name>
    <name type="common">Apricot</name>
    <name type="synonym">Armeniaca vulgaris</name>
    <dbReference type="NCBI Taxonomy" id="36596"/>
    <lineage>
        <taxon>Eukaryota</taxon>
        <taxon>Viridiplantae</taxon>
        <taxon>Streptophyta</taxon>
        <taxon>Embryophyta</taxon>
        <taxon>Tracheophyta</taxon>
        <taxon>Spermatophyta</taxon>
        <taxon>Magnoliopsida</taxon>
        <taxon>eudicotyledons</taxon>
        <taxon>Gunneridae</taxon>
        <taxon>Pentapetalae</taxon>
        <taxon>rosids</taxon>
        <taxon>fabids</taxon>
        <taxon>Rosales</taxon>
        <taxon>Rosaceae</taxon>
        <taxon>Amygdaloideae</taxon>
        <taxon>Amygdaleae</taxon>
        <taxon>Prunus</taxon>
    </lineage>
</organism>
<keyword evidence="10" id="KW-0472">Membrane</keyword>
<dbReference type="PROSITE" id="PS00131">
    <property type="entry name" value="CARBOXYPEPT_SER_SER"/>
    <property type="match status" value="1"/>
</dbReference>